<gene>
    <name evidence="2" type="ORF">BCL74_0407</name>
</gene>
<dbReference type="PANTHER" id="PTHR44809:SF1">
    <property type="entry name" value="PROTEIN O-MANNOSYL-TRANSFERASE TMTC1"/>
    <property type="match status" value="1"/>
</dbReference>
<dbReference type="Pfam" id="PF13374">
    <property type="entry name" value="TPR_10"/>
    <property type="match status" value="1"/>
</dbReference>
<feature type="repeat" description="TPR" evidence="1">
    <location>
        <begin position="197"/>
        <end position="230"/>
    </location>
</feature>
<dbReference type="Pfam" id="PF13414">
    <property type="entry name" value="TPR_11"/>
    <property type="match status" value="1"/>
</dbReference>
<dbReference type="InterPro" id="IPR052943">
    <property type="entry name" value="TMTC_O-mannosyl-trnsfr"/>
</dbReference>
<dbReference type="RefSeq" id="WP_121217166.1">
    <property type="nucleotide sequence ID" value="NZ_RBIG01000001.1"/>
</dbReference>
<dbReference type="PROSITE" id="PS50293">
    <property type="entry name" value="TPR_REGION"/>
    <property type="match status" value="2"/>
</dbReference>
<dbReference type="SMART" id="SM00028">
    <property type="entry name" value="TPR"/>
    <property type="match status" value="11"/>
</dbReference>
<dbReference type="AlphaFoldDB" id="A0A420WNP3"/>
<comment type="caution">
    <text evidence="2">The sequence shown here is derived from an EMBL/GenBank/DDBJ whole genome shotgun (WGS) entry which is preliminary data.</text>
</comment>
<dbReference type="Pfam" id="PF13181">
    <property type="entry name" value="TPR_8"/>
    <property type="match status" value="3"/>
</dbReference>
<dbReference type="PANTHER" id="PTHR44809">
    <property type="match status" value="1"/>
</dbReference>
<dbReference type="InterPro" id="IPR019734">
    <property type="entry name" value="TPR_rpt"/>
</dbReference>
<dbReference type="EMBL" id="RBIG01000001">
    <property type="protein sequence ID" value="RKQ72639.1"/>
    <property type="molecule type" value="Genomic_DNA"/>
</dbReference>
<dbReference type="PROSITE" id="PS50005">
    <property type="entry name" value="TPR"/>
    <property type="match status" value="7"/>
</dbReference>
<dbReference type="Gene3D" id="1.25.40.10">
    <property type="entry name" value="Tetratricopeptide repeat domain"/>
    <property type="match status" value="4"/>
</dbReference>
<organism evidence="2 3">
    <name type="scientific">Oceanibaculum indicum</name>
    <dbReference type="NCBI Taxonomy" id="526216"/>
    <lineage>
        <taxon>Bacteria</taxon>
        <taxon>Pseudomonadati</taxon>
        <taxon>Pseudomonadota</taxon>
        <taxon>Alphaproteobacteria</taxon>
        <taxon>Rhodospirillales</taxon>
        <taxon>Oceanibaculaceae</taxon>
        <taxon>Oceanibaculum</taxon>
    </lineage>
</organism>
<dbReference type="Proteomes" id="UP000277424">
    <property type="component" value="Unassembled WGS sequence"/>
</dbReference>
<name>A0A420WNP3_9PROT</name>
<dbReference type="SUPFAM" id="SSF48452">
    <property type="entry name" value="TPR-like"/>
    <property type="match status" value="2"/>
</dbReference>
<feature type="repeat" description="TPR" evidence="1">
    <location>
        <begin position="678"/>
        <end position="711"/>
    </location>
</feature>
<dbReference type="OrthoDB" id="4961906at2"/>
<feature type="repeat" description="TPR" evidence="1">
    <location>
        <begin position="163"/>
        <end position="196"/>
    </location>
</feature>
<dbReference type="SUPFAM" id="SSF53756">
    <property type="entry name" value="UDP-Glycosyltransferase/glycogen phosphorylase"/>
    <property type="match status" value="2"/>
</dbReference>
<dbReference type="Pfam" id="PF13432">
    <property type="entry name" value="TPR_16"/>
    <property type="match status" value="1"/>
</dbReference>
<protein>
    <submittedName>
        <fullName evidence="2">Tfp pilus assembly protein PilF</fullName>
    </submittedName>
</protein>
<sequence length="1103" mass="122840">MNRKQRRANQKQITATAPLASGKGVPLTQMLQTAVAHHRAGRETDAEAIYLQILERQPRNATALHFLSLIAKDRGQLDEALALVAKALEADPRYAEAHNSAGTYHKLKQDLDKAVASFRRAAELKRQYAEAHYNLGTVFGDQDKLDEAVEQYRVAIDIQPNYTQALNNLGIVLSKLLRLEEATDCFRRALRIDPTMASLYSNFGNALRRQGKYEQAMQAYACASALSPELIDPRFNYGTLDLQVGQLEPGWKLYELGFPLGERRPLRRLEQPRWTGEDAQDKSILVWREQGIGDEIMFGTCIPDLVRQARKVIVECDTRLVPLFARSIPEALVRPSDSFAPSVPDADAHIPMGSLPGLYRNAVGDFPKTPGYLRADPARMAYWKKRIDALGDGIKVGLCWRSQLRSRDRNLAYAEIEDVKPLFSIPGIRFICLQYDASAEEVAELNKAHGIDLIHIDGLDQRNDIDGAAALMANIDLVISAATSVGEIAGALGMPVWRFSLEADWTRHGTRNRPWFPSMRCFSRHPDSPWRNLFAEVHRELATIAADPRALREKGKQAFTWSVALPETAPETDTPPVLGHDEKKKPSFSMMMQQQKGDAANPALAAQAETARKAELAGSYFKSGDYVAALDIYQEILAANPIDKNALFGTANIAAATGQPESAVALYQTLLQIDPDSVEVINNLGSVLRKMGRHAESIDIVREAINRYPQEARLWHNIAATLSQRHEPGDIDNAILFYEEALRLDPSLPEPFSNYAMLQCILGNGEKGLNLHRKALELAPDNRQLQLNYAVDLLATGHIQEGWQRYEARLERGMAQAIDYRHGLPRWQGEDLSGKAILVSGEQGLGDQIFFANCLPDVAAKAKQVTLDVEARLVPLFRRSFPGIHVHASTRTGEDGNIVYTYDWLTEKHDYACPVGSLPLYLRQRPEDFPATGGYLKADDQRIGSWRKRLEKLGPEPKIGICWRSGLRTPDRRRFYTELAEWGPILTLPGLRFVNLQYDDCAEELAAAARQFGVTIQNFTDVDQRNDLDETAALITALDMVITAPTAVQAMAGALGVPTLLLGASWLSLGTDRFPFQPSVTPVRGTPEVPMLDRAAEIVKERF</sequence>
<proteinExistence type="predicted"/>
<dbReference type="InterPro" id="IPR011990">
    <property type="entry name" value="TPR-like_helical_dom_sf"/>
</dbReference>
<feature type="repeat" description="TPR" evidence="1">
    <location>
        <begin position="610"/>
        <end position="643"/>
    </location>
</feature>
<evidence type="ECO:0000313" key="3">
    <source>
        <dbReference type="Proteomes" id="UP000277424"/>
    </source>
</evidence>
<dbReference type="Gene3D" id="3.40.50.2000">
    <property type="entry name" value="Glycogen Phosphorylase B"/>
    <property type="match status" value="2"/>
</dbReference>
<feature type="repeat" description="TPR" evidence="1">
    <location>
        <begin position="61"/>
        <end position="94"/>
    </location>
</feature>
<reference evidence="2 3" key="1">
    <citation type="submission" date="2018-10" db="EMBL/GenBank/DDBJ databases">
        <title>Comparative analysis of microorganisms from saline springs in Andes Mountain Range, Colombia.</title>
        <authorList>
            <person name="Rubin E."/>
        </authorList>
    </citation>
    <scope>NUCLEOTIDE SEQUENCE [LARGE SCALE GENOMIC DNA]</scope>
    <source>
        <strain evidence="2 3">USBA 36</strain>
    </source>
</reference>
<evidence type="ECO:0000313" key="2">
    <source>
        <dbReference type="EMBL" id="RKQ72639.1"/>
    </source>
</evidence>
<feature type="repeat" description="TPR" evidence="1">
    <location>
        <begin position="95"/>
        <end position="128"/>
    </location>
</feature>
<keyword evidence="1" id="KW-0802">TPR repeat</keyword>
<accession>A0A420WNP3</accession>
<evidence type="ECO:0000256" key="1">
    <source>
        <dbReference type="PROSITE-ProRule" id="PRU00339"/>
    </source>
</evidence>
<feature type="repeat" description="TPR" evidence="1">
    <location>
        <begin position="129"/>
        <end position="162"/>
    </location>
</feature>
<dbReference type="Pfam" id="PF00515">
    <property type="entry name" value="TPR_1"/>
    <property type="match status" value="1"/>
</dbReference>